<dbReference type="Proteomes" id="UP000677228">
    <property type="component" value="Unassembled WGS sequence"/>
</dbReference>
<dbReference type="Proteomes" id="UP000682733">
    <property type="component" value="Unassembled WGS sequence"/>
</dbReference>
<gene>
    <name evidence="1" type="ORF">OVA965_LOCUS14456</name>
    <name evidence="2" type="ORF">TMI583_LOCUS14460</name>
</gene>
<comment type="caution">
    <text evidence="1">The sequence shown here is derived from an EMBL/GenBank/DDBJ whole genome shotgun (WGS) entry which is preliminary data.</text>
</comment>
<protein>
    <submittedName>
        <fullName evidence="1">Uncharacterized protein</fullName>
    </submittedName>
</protein>
<evidence type="ECO:0000313" key="1">
    <source>
        <dbReference type="EMBL" id="CAF0998894.1"/>
    </source>
</evidence>
<evidence type="ECO:0000313" key="3">
    <source>
        <dbReference type="Proteomes" id="UP000677228"/>
    </source>
</evidence>
<name>A0A8S2DPE4_9BILA</name>
<accession>A0A8S2DPE4</accession>
<sequence>MKSPNIQERFSLLSSAQIHRRDKGGNCQLLSRRYFLPISISLPQEIANLPVSSCIWIPGQSGTDRDTIETPMGKFIVLYGDPCMAFMRYVRDTFETA</sequence>
<reference evidence="1" key="1">
    <citation type="submission" date="2021-02" db="EMBL/GenBank/DDBJ databases">
        <authorList>
            <person name="Nowell W R."/>
        </authorList>
    </citation>
    <scope>NUCLEOTIDE SEQUENCE</scope>
</reference>
<evidence type="ECO:0000313" key="2">
    <source>
        <dbReference type="EMBL" id="CAF3768433.1"/>
    </source>
</evidence>
<dbReference type="EMBL" id="CAJNOK010006267">
    <property type="protein sequence ID" value="CAF0998894.1"/>
    <property type="molecule type" value="Genomic_DNA"/>
</dbReference>
<organism evidence="1 3">
    <name type="scientific">Didymodactylos carnosus</name>
    <dbReference type="NCBI Taxonomy" id="1234261"/>
    <lineage>
        <taxon>Eukaryota</taxon>
        <taxon>Metazoa</taxon>
        <taxon>Spiralia</taxon>
        <taxon>Gnathifera</taxon>
        <taxon>Rotifera</taxon>
        <taxon>Eurotatoria</taxon>
        <taxon>Bdelloidea</taxon>
        <taxon>Philodinida</taxon>
        <taxon>Philodinidae</taxon>
        <taxon>Didymodactylos</taxon>
    </lineage>
</organism>
<feature type="non-terminal residue" evidence="1">
    <location>
        <position position="1"/>
    </location>
</feature>
<dbReference type="EMBL" id="CAJOBA010006275">
    <property type="protein sequence ID" value="CAF3768433.1"/>
    <property type="molecule type" value="Genomic_DNA"/>
</dbReference>
<proteinExistence type="predicted"/>
<dbReference type="AlphaFoldDB" id="A0A8S2DPE4"/>